<feature type="compositionally biased region" description="Low complexity" evidence="1">
    <location>
        <begin position="700"/>
        <end position="717"/>
    </location>
</feature>
<feature type="compositionally biased region" description="Basic and acidic residues" evidence="1">
    <location>
        <begin position="811"/>
        <end position="822"/>
    </location>
</feature>
<accession>A0A1J9RAG2</accession>
<feature type="compositionally biased region" description="Basic and acidic residues" evidence="1">
    <location>
        <begin position="136"/>
        <end position="149"/>
    </location>
</feature>
<feature type="region of interest" description="Disordered" evidence="1">
    <location>
        <begin position="535"/>
        <end position="556"/>
    </location>
</feature>
<proteinExistence type="predicted"/>
<dbReference type="STRING" id="236234.A0A1J9RAG2"/>
<name>A0A1J9RAG2_9PEZI</name>
<feature type="region of interest" description="Disordered" evidence="1">
    <location>
        <begin position="190"/>
        <end position="419"/>
    </location>
</feature>
<dbReference type="GeneID" id="31018991"/>
<dbReference type="OrthoDB" id="5945798at2759"/>
<dbReference type="RefSeq" id="XP_020133596.1">
    <property type="nucleotide sequence ID" value="XM_020278730.1"/>
</dbReference>
<dbReference type="EMBL" id="MNUE01000007">
    <property type="protein sequence ID" value="OJD37457.1"/>
    <property type="molecule type" value="Genomic_DNA"/>
</dbReference>
<feature type="compositionally biased region" description="Low complexity" evidence="1">
    <location>
        <begin position="889"/>
        <end position="902"/>
    </location>
</feature>
<evidence type="ECO:0000313" key="3">
    <source>
        <dbReference type="Proteomes" id="UP000183809"/>
    </source>
</evidence>
<keyword evidence="3" id="KW-1185">Reference proteome</keyword>
<gene>
    <name evidence="2" type="ORF">BKCO1_700070</name>
</gene>
<feature type="region of interest" description="Disordered" evidence="1">
    <location>
        <begin position="51"/>
        <end position="169"/>
    </location>
</feature>
<feature type="compositionally biased region" description="Polar residues" evidence="1">
    <location>
        <begin position="661"/>
        <end position="690"/>
    </location>
</feature>
<feature type="compositionally biased region" description="Low complexity" evidence="1">
    <location>
        <begin position="283"/>
        <end position="292"/>
    </location>
</feature>
<comment type="caution">
    <text evidence="2">The sequence shown here is derived from an EMBL/GenBank/DDBJ whole genome shotgun (WGS) entry which is preliminary data.</text>
</comment>
<evidence type="ECO:0000313" key="2">
    <source>
        <dbReference type="EMBL" id="OJD37457.1"/>
    </source>
</evidence>
<feature type="compositionally biased region" description="Low complexity" evidence="1">
    <location>
        <begin position="211"/>
        <end position="232"/>
    </location>
</feature>
<dbReference type="Proteomes" id="UP000183809">
    <property type="component" value="Unassembled WGS sequence"/>
</dbReference>
<feature type="compositionally biased region" description="Low complexity" evidence="1">
    <location>
        <begin position="358"/>
        <end position="394"/>
    </location>
</feature>
<feature type="region of interest" description="Disordered" evidence="1">
    <location>
        <begin position="607"/>
        <end position="902"/>
    </location>
</feature>
<feature type="compositionally biased region" description="Low complexity" evidence="1">
    <location>
        <begin position="829"/>
        <end position="844"/>
    </location>
</feature>
<feature type="region of interest" description="Disordered" evidence="1">
    <location>
        <begin position="1"/>
        <end position="20"/>
    </location>
</feature>
<feature type="compositionally biased region" description="Low complexity" evidence="1">
    <location>
        <begin position="85"/>
        <end position="94"/>
    </location>
</feature>
<evidence type="ECO:0000256" key="1">
    <source>
        <dbReference type="SAM" id="MobiDB-lite"/>
    </source>
</evidence>
<protein>
    <submittedName>
        <fullName evidence="2">Uncharacterized protein</fullName>
    </submittedName>
</protein>
<sequence length="902" mass="97065">MRAPPTSGAETFLTLPAASPSIPCASFPDQPVCNPTSRCSCPDTLGLATPAARSAQLSTSVSAADPPPQAHETHERYEPYTTSLQQRQQQAHQYYRQHEPLSRPSSSSGSIPHTLRRTPELQDLNRQASASAPRDTAQEHWESAREAANSRRNSATEDDPGAPHPALRISRRTQAAILYALEEALRGPNEFSPDLAEETAQMSDLLGGNGRATNGGARSAAGPVPVQQAPAPMRTPQQIMRARHERETARKQAEAEAAKEREEQVQRAQQEEQRRKNAERRAAAAGVAGQTQDYGRTEPALGRSSAEAAFPNYTTAAPRPGERPQGGAGGPVMSPGRGQPQDPAAAARSRGPALSQGQPRAAPQQTAPASAPARPAPSSSAHARQNSASASQARPGASAGPSSTQTRVAGDGQARDPTVSTFPHAFERWEQLSSHWEGLTSYWIRRLEQNQEELAGQSLTQQMSRQITDLSAAGANLFHAVVELQRLRASSERKFQRWFYETRSEQERQQEGLGELRKAIEVERAAREEALEQLRGEKQNSMKANKMVQEMQRELSISKDEARRAWEELGRREQEERERVVSLREGQPTLVGGVQVVPMLPGMSRHGSISQNVAPGAGHGLQQPANIEGGYSYEDPQSPTDTDPFTEPSRLHHEPDVPSLAQGTYQPAHPSVSQGSGSTAARATMPSSISPAPLQPHTYTPGSTAAALPSPSAAPAGDFYQHDGTFLPGGRTPTSGVMSPPGGERSYVPSSVGDTSSIGGEDDWLVDQDGNYIHDSHGRRIPARYRDSGATYGHGRSRSQQSGEGSEDDYDVHSDIAREQELAQRYGIPSTSMGSPSGTSTSGPHDPGYGPSGSAPDYSGAGYGEWAGMRHHHPTRLSDVLEEDERSRTSASRASQASRGMY</sequence>
<feature type="compositionally biased region" description="Basic and acidic residues" evidence="1">
    <location>
        <begin position="242"/>
        <end position="282"/>
    </location>
</feature>
<dbReference type="AlphaFoldDB" id="A0A1J9RAG2"/>
<feature type="compositionally biased region" description="Polar residues" evidence="1">
    <location>
        <begin position="748"/>
        <end position="758"/>
    </location>
</feature>
<reference evidence="2 3" key="1">
    <citation type="submission" date="2016-10" db="EMBL/GenBank/DDBJ databases">
        <title>Proteomics and genomics reveal pathogen-plant mechanisms compatible with a hemibiotrophic lifestyle of Diplodia corticola.</title>
        <authorList>
            <person name="Fernandes I."/>
            <person name="De Jonge R."/>
            <person name="Van De Peer Y."/>
            <person name="Devreese B."/>
            <person name="Alves A."/>
            <person name="Esteves A.C."/>
        </authorList>
    </citation>
    <scope>NUCLEOTIDE SEQUENCE [LARGE SCALE GENOMIC DNA]</scope>
    <source>
        <strain evidence="2 3">CBS 112549</strain>
    </source>
</reference>
<organism evidence="2 3">
    <name type="scientific">Diplodia corticola</name>
    <dbReference type="NCBI Taxonomy" id="236234"/>
    <lineage>
        <taxon>Eukaryota</taxon>
        <taxon>Fungi</taxon>
        <taxon>Dikarya</taxon>
        <taxon>Ascomycota</taxon>
        <taxon>Pezizomycotina</taxon>
        <taxon>Dothideomycetes</taxon>
        <taxon>Dothideomycetes incertae sedis</taxon>
        <taxon>Botryosphaeriales</taxon>
        <taxon>Botryosphaeriaceae</taxon>
        <taxon>Diplodia</taxon>
    </lineage>
</organism>